<name>E0SNM6_IGNAA</name>
<dbReference type="GO" id="GO:0016818">
    <property type="term" value="F:hydrolase activity, acting on acid anhydrides, in phosphorus-containing anhydrides"/>
    <property type="evidence" value="ECO:0007669"/>
    <property type="project" value="InterPro"/>
</dbReference>
<keyword evidence="12" id="KW-0413">Isomerase</keyword>
<dbReference type="Gene3D" id="3.40.50.300">
    <property type="entry name" value="P-loop containing nucleotide triphosphate hydrolases"/>
    <property type="match status" value="2"/>
</dbReference>
<evidence type="ECO:0000259" key="13">
    <source>
        <dbReference type="PROSITE" id="PS51193"/>
    </source>
</evidence>
<dbReference type="GO" id="GO:0006281">
    <property type="term" value="P:DNA repair"/>
    <property type="evidence" value="ECO:0007669"/>
    <property type="project" value="UniProtKB-KW"/>
</dbReference>
<keyword evidence="6" id="KW-0347">Helicase</keyword>
<dbReference type="PANTHER" id="PTHR11472">
    <property type="entry name" value="DNA REPAIR DEAD HELICASE RAD3/XP-D SUBFAMILY MEMBER"/>
    <property type="match status" value="1"/>
</dbReference>
<organism evidence="14 15">
    <name type="scientific">Ignisphaera aggregans (strain DSM 17230 / JCM 13409 / AQ1.S1)</name>
    <dbReference type="NCBI Taxonomy" id="583356"/>
    <lineage>
        <taxon>Archaea</taxon>
        <taxon>Thermoproteota</taxon>
        <taxon>Thermoprotei</taxon>
        <taxon>Desulfurococcales</taxon>
        <taxon>Desulfurococcaceae</taxon>
        <taxon>Ignisphaera</taxon>
    </lineage>
</organism>
<dbReference type="SMART" id="SM00491">
    <property type="entry name" value="HELICc2"/>
    <property type="match status" value="1"/>
</dbReference>
<evidence type="ECO:0000313" key="14">
    <source>
        <dbReference type="EMBL" id="ADM27822.1"/>
    </source>
</evidence>
<dbReference type="AlphaFoldDB" id="E0SNM6"/>
<dbReference type="InterPro" id="IPR014013">
    <property type="entry name" value="Helic_SF1/SF2_ATP-bd_DinG/Rad3"/>
</dbReference>
<evidence type="ECO:0000256" key="6">
    <source>
        <dbReference type="ARBA" id="ARBA00022806"/>
    </source>
</evidence>
<protein>
    <submittedName>
        <fullName evidence="14">DEAD_2 domain protein</fullName>
    </submittedName>
</protein>
<dbReference type="SUPFAM" id="SSF52540">
    <property type="entry name" value="P-loop containing nucleoside triphosphate hydrolases"/>
    <property type="match status" value="2"/>
</dbReference>
<evidence type="ECO:0000256" key="8">
    <source>
        <dbReference type="ARBA" id="ARBA00023004"/>
    </source>
</evidence>
<evidence type="ECO:0000256" key="10">
    <source>
        <dbReference type="ARBA" id="ARBA00023125"/>
    </source>
</evidence>
<keyword evidence="3" id="KW-0547">Nucleotide-binding</keyword>
<dbReference type="STRING" id="583356.Igag_1007"/>
<dbReference type="PANTHER" id="PTHR11472:SF34">
    <property type="entry name" value="REGULATOR OF TELOMERE ELONGATION HELICASE 1"/>
    <property type="match status" value="1"/>
</dbReference>
<accession>E0SNM6</accession>
<dbReference type="InterPro" id="IPR027417">
    <property type="entry name" value="P-loop_NTPase"/>
</dbReference>
<reference evidence="14 15" key="1">
    <citation type="journal article" date="2010" name="Stand. Genomic Sci.">
        <title>Complete genome sequence of Ignisphaera aggregans type strain (AQ1.S1).</title>
        <authorList>
            <person name="Goker M."/>
            <person name="Held B."/>
            <person name="Lapidus A."/>
            <person name="Nolan M."/>
            <person name="Spring S."/>
            <person name="Yasawong M."/>
            <person name="Lucas S."/>
            <person name="Glavina Del Rio T."/>
            <person name="Tice H."/>
            <person name="Cheng J.F."/>
            <person name="Goodwin L."/>
            <person name="Tapia R."/>
            <person name="Pitluck S."/>
            <person name="Liolios K."/>
            <person name="Ivanova N."/>
            <person name="Mavromatis K."/>
            <person name="Mikhailova N."/>
            <person name="Pati A."/>
            <person name="Chen A."/>
            <person name="Palaniappan K."/>
            <person name="Brambilla E."/>
            <person name="Land M."/>
            <person name="Hauser L."/>
            <person name="Chang Y.J."/>
            <person name="Jeffries C.D."/>
            <person name="Brettin T."/>
            <person name="Detter J.C."/>
            <person name="Han C."/>
            <person name="Rohde M."/>
            <person name="Sikorski J."/>
            <person name="Woyke T."/>
            <person name="Bristow J."/>
            <person name="Eisen J.A."/>
            <person name="Markowitz V."/>
            <person name="Hugenholtz P."/>
            <person name="Kyrpides N.C."/>
            <person name="Klenk H.P."/>
        </authorList>
    </citation>
    <scope>NUCLEOTIDE SEQUENCE [LARGE SCALE GENOMIC DNA]</scope>
    <source>
        <strain evidence="15">DSM 17230 / JCM 13409 / AQ1.S1</strain>
    </source>
</reference>
<dbReference type="HOGENOM" id="CLU_006515_9_0_2"/>
<dbReference type="InterPro" id="IPR045028">
    <property type="entry name" value="DinG/Rad3-like"/>
</dbReference>
<dbReference type="InterPro" id="IPR006555">
    <property type="entry name" value="ATP-dep_Helicase_C"/>
</dbReference>
<evidence type="ECO:0000313" key="15">
    <source>
        <dbReference type="Proteomes" id="UP000001304"/>
    </source>
</evidence>
<dbReference type="GO" id="GO:0051539">
    <property type="term" value="F:4 iron, 4 sulfur cluster binding"/>
    <property type="evidence" value="ECO:0007669"/>
    <property type="project" value="UniProtKB-KW"/>
</dbReference>
<keyword evidence="7" id="KW-0067">ATP-binding</keyword>
<keyword evidence="8" id="KW-0408">Iron</keyword>
<dbReference type="InterPro" id="IPR006554">
    <property type="entry name" value="Helicase-like_DEXD_c2"/>
</dbReference>
<gene>
    <name evidence="14" type="ordered locus">Igag_1007</name>
</gene>
<evidence type="ECO:0000256" key="5">
    <source>
        <dbReference type="ARBA" id="ARBA00022801"/>
    </source>
</evidence>
<keyword evidence="11" id="KW-0234">DNA repair</keyword>
<dbReference type="GO" id="GO:0046872">
    <property type="term" value="F:metal ion binding"/>
    <property type="evidence" value="ECO:0007669"/>
    <property type="project" value="UniProtKB-KW"/>
</dbReference>
<dbReference type="SMART" id="SM00487">
    <property type="entry name" value="DEXDc"/>
    <property type="match status" value="1"/>
</dbReference>
<keyword evidence="15" id="KW-1185">Reference proteome</keyword>
<dbReference type="Gene3D" id="1.10.275.30">
    <property type="match status" value="1"/>
</dbReference>
<keyword evidence="4" id="KW-0227">DNA damage</keyword>
<dbReference type="Proteomes" id="UP000001304">
    <property type="component" value="Chromosome"/>
</dbReference>
<keyword evidence="5" id="KW-0378">Hydrolase</keyword>
<dbReference type="BioCyc" id="IAGG583356:GHAH-990-MONOMER"/>
<dbReference type="GO" id="GO:0003677">
    <property type="term" value="F:DNA binding"/>
    <property type="evidence" value="ECO:0007669"/>
    <property type="project" value="UniProtKB-KW"/>
</dbReference>
<evidence type="ECO:0000256" key="7">
    <source>
        <dbReference type="ARBA" id="ARBA00022840"/>
    </source>
</evidence>
<evidence type="ECO:0000256" key="11">
    <source>
        <dbReference type="ARBA" id="ARBA00023204"/>
    </source>
</evidence>
<sequence length="607" mass="69225">MRFPYEKPRPGQIELSRKIISHINRDSIIVLNAPTGFGKTAVALYSIGKLIDEGIVDRGIYVVRTRNELDPVIRDLRSMDIRFTVLYSGRRMCPIAIDRNISPESFWFTCNILRIKGVCSYYKRLNQMNLNALLEALHSISDHISFSRVLSDKLGVCPYFASIMLINTVDIAVMTYPYVFKERIRRIVEDIDPTTTILVVDEAHNLVNIGGVMGDSISRDIVDKAVREINRFFPGIYRDVVEVLNRLLQVKPGDRGYKFIGKESIGFTNDIARDINVIASEIAFRYVEMYRGVEENAMGIEFSTAHLAKFLSMLIQDGFELFVSTDYGGRVEFHALPIDLSLIGKIIGEFYSAILMSGTTPSKTFLVDVAKVNRNVVELDAVDVGAIDYLRENSYVAIFTGATTMYRYRDEDTYRVYALLIENIYREIIRGVFLVVYPSYEVMYSVTKMFSDMDGIYIESGEPLSHYSNLVERLGRMMINTVAGGRLTEGIEIVENGESLIKVVAIIGIPYPQIDDYIDIIRKSFGDGDTRFSEYLKEVASIRILQAVGRAIRSDKDYALIILSDRRYLDRDILSRLRLRVRLVTQSIERIREIVRAFNNQYLSQAS</sequence>
<dbReference type="PROSITE" id="PS51193">
    <property type="entry name" value="HELICASE_ATP_BIND_2"/>
    <property type="match status" value="1"/>
</dbReference>
<feature type="domain" description="Helicase ATP-binding" evidence="13">
    <location>
        <begin position="1"/>
        <end position="251"/>
    </location>
</feature>
<dbReference type="InterPro" id="IPR010614">
    <property type="entry name" value="RAD3-like_helicase_DEAD"/>
</dbReference>
<dbReference type="GO" id="GO:0005524">
    <property type="term" value="F:ATP binding"/>
    <property type="evidence" value="ECO:0007669"/>
    <property type="project" value="UniProtKB-KW"/>
</dbReference>
<evidence type="ECO:0000256" key="3">
    <source>
        <dbReference type="ARBA" id="ARBA00022741"/>
    </source>
</evidence>
<evidence type="ECO:0000256" key="9">
    <source>
        <dbReference type="ARBA" id="ARBA00023014"/>
    </source>
</evidence>
<dbReference type="InterPro" id="IPR014001">
    <property type="entry name" value="Helicase_ATP-bd"/>
</dbReference>
<dbReference type="KEGG" id="iag:Igag_1007"/>
<dbReference type="Pfam" id="PF06733">
    <property type="entry name" value="DEAD_2"/>
    <property type="match status" value="1"/>
</dbReference>
<evidence type="ECO:0000256" key="1">
    <source>
        <dbReference type="ARBA" id="ARBA00022485"/>
    </source>
</evidence>
<evidence type="ECO:0000256" key="2">
    <source>
        <dbReference type="ARBA" id="ARBA00022723"/>
    </source>
</evidence>
<keyword evidence="2" id="KW-0479">Metal-binding</keyword>
<dbReference type="Pfam" id="PF13307">
    <property type="entry name" value="Helicase_C_2"/>
    <property type="match status" value="1"/>
</dbReference>
<keyword evidence="9" id="KW-0411">Iron-sulfur</keyword>
<evidence type="ECO:0000256" key="4">
    <source>
        <dbReference type="ARBA" id="ARBA00022763"/>
    </source>
</evidence>
<proteinExistence type="predicted"/>
<evidence type="ECO:0000256" key="12">
    <source>
        <dbReference type="ARBA" id="ARBA00023235"/>
    </source>
</evidence>
<keyword evidence="1" id="KW-0004">4Fe-4S</keyword>
<dbReference type="EMBL" id="CP002098">
    <property type="protein sequence ID" value="ADM27822.1"/>
    <property type="molecule type" value="Genomic_DNA"/>
</dbReference>
<dbReference type="GO" id="GO:0003678">
    <property type="term" value="F:DNA helicase activity"/>
    <property type="evidence" value="ECO:0007669"/>
    <property type="project" value="InterPro"/>
</dbReference>
<keyword evidence="10" id="KW-0238">DNA-binding</keyword>
<dbReference type="SMART" id="SM00488">
    <property type="entry name" value="DEXDc2"/>
    <property type="match status" value="1"/>
</dbReference>